<dbReference type="EMBL" id="JASSZA010000011">
    <property type="protein sequence ID" value="KAK2098511.1"/>
    <property type="molecule type" value="Genomic_DNA"/>
</dbReference>
<evidence type="ECO:0000313" key="1">
    <source>
        <dbReference type="EMBL" id="KAK2098511.1"/>
    </source>
</evidence>
<name>A0ABQ9UNU4_SAGOE</name>
<reference evidence="1 2" key="1">
    <citation type="submission" date="2023-05" db="EMBL/GenBank/DDBJ databases">
        <title>B98-5 Cell Line De Novo Hybrid Assembly: An Optical Mapping Approach.</title>
        <authorList>
            <person name="Kananen K."/>
            <person name="Auerbach J.A."/>
            <person name="Kautto E."/>
            <person name="Blachly J.S."/>
        </authorList>
    </citation>
    <scope>NUCLEOTIDE SEQUENCE [LARGE SCALE GENOMIC DNA]</scope>
    <source>
        <strain evidence="1">B95-8</strain>
        <tissue evidence="1">Cell line</tissue>
    </source>
</reference>
<sequence>GRYFLVRDVTEKMDVLGTVGSCGAPNFRQVQGGLTVFGMGQPSLSGFRRVLQKLQKDGHRECVIFCVREEPVLFLRADEDFVSYTPRDKQNLHENLHGLGPGVRAESLELAIRKEVRTSAIHDFAQLSENTYHVYHNTEDPRGEPHAVAICGEDDVHVTEEVYKRPLFLQPTYRYHGATPALAPRGGHGCSRSCSPVVASVSLSAGWVESPTPMSPTVGAVSEQCPGMGMRGIPRMGACLMGYSPSPGRYHRLPLPEQGGPLEAQLDAFVSVLR</sequence>
<dbReference type="Gene3D" id="3.90.190.10">
    <property type="entry name" value="Protein tyrosine phosphatase superfamily"/>
    <property type="match status" value="1"/>
</dbReference>
<organism evidence="1 2">
    <name type="scientific">Saguinus oedipus</name>
    <name type="common">Cotton-top tamarin</name>
    <name type="synonym">Oedipomidas oedipus</name>
    <dbReference type="NCBI Taxonomy" id="9490"/>
    <lineage>
        <taxon>Eukaryota</taxon>
        <taxon>Metazoa</taxon>
        <taxon>Chordata</taxon>
        <taxon>Craniata</taxon>
        <taxon>Vertebrata</taxon>
        <taxon>Euteleostomi</taxon>
        <taxon>Mammalia</taxon>
        <taxon>Eutheria</taxon>
        <taxon>Euarchontoglires</taxon>
        <taxon>Primates</taxon>
        <taxon>Haplorrhini</taxon>
        <taxon>Platyrrhini</taxon>
        <taxon>Cebidae</taxon>
        <taxon>Callitrichinae</taxon>
        <taxon>Saguinus</taxon>
    </lineage>
</organism>
<gene>
    <name evidence="1" type="primary">PALD1_3</name>
    <name evidence="1" type="ORF">P7K49_023962</name>
</gene>
<dbReference type="SMART" id="SM01301">
    <property type="entry name" value="PTPlike_phytase"/>
    <property type="match status" value="1"/>
</dbReference>
<proteinExistence type="predicted"/>
<accession>A0ABQ9UNU4</accession>
<dbReference type="Proteomes" id="UP001266305">
    <property type="component" value="Unassembled WGS sequence"/>
</dbReference>
<dbReference type="SUPFAM" id="SSF52799">
    <property type="entry name" value="(Phosphotyrosine protein) phosphatases II"/>
    <property type="match status" value="1"/>
</dbReference>
<dbReference type="Pfam" id="PF14566">
    <property type="entry name" value="PTPlike_phytase"/>
    <property type="match status" value="1"/>
</dbReference>
<feature type="non-terminal residue" evidence="1">
    <location>
        <position position="1"/>
    </location>
</feature>
<comment type="caution">
    <text evidence="1">The sequence shown here is derived from an EMBL/GenBank/DDBJ whole genome shotgun (WGS) entry which is preliminary data.</text>
</comment>
<feature type="non-terminal residue" evidence="1">
    <location>
        <position position="274"/>
    </location>
</feature>
<keyword evidence="2" id="KW-1185">Reference proteome</keyword>
<dbReference type="InterPro" id="IPR029021">
    <property type="entry name" value="Prot-tyrosine_phosphatase-like"/>
</dbReference>
<evidence type="ECO:0000313" key="2">
    <source>
        <dbReference type="Proteomes" id="UP001266305"/>
    </source>
</evidence>
<protein>
    <submittedName>
        <fullName evidence="1">Paladin</fullName>
    </submittedName>
</protein>